<dbReference type="SUPFAM" id="SSF53448">
    <property type="entry name" value="Nucleotide-diphospho-sugar transferases"/>
    <property type="match status" value="1"/>
</dbReference>
<dbReference type="Gene3D" id="3.90.550.10">
    <property type="entry name" value="Spore Coat Polysaccharide Biosynthesis Protein SpsA, Chain A"/>
    <property type="match status" value="1"/>
</dbReference>
<evidence type="ECO:0000259" key="4">
    <source>
        <dbReference type="Pfam" id="PF00535"/>
    </source>
</evidence>
<comment type="similarity">
    <text evidence="1">Belongs to the glycosyltransferase 2 family.</text>
</comment>
<sequence>MLTKTASTPRVTVLLAVYNSERSISKCVESILEQSFKDFELLIVDDGSTDQTADIIRRASKKDNRIRILSNSSNLGLGASLAWGVDEAVGEYLIRIDADDVCLPDRLERQVRHLDQNPEVDVLGGAALEVDSSGKQIGVRCMPAEHDDIMACIWANPFIHPTVAFRRRRLLDVGSYDPELRRRQDYELWFRCAERGLRFANLQEPLIYYFFDENTHRKQPLRLALQQAGIGWRGCRRLRLPLWQQLAVSVPLIRALLPAPVQHFLYKALSIVDPRKRGARKSESCL</sequence>
<dbReference type="GO" id="GO:0016757">
    <property type="term" value="F:glycosyltransferase activity"/>
    <property type="evidence" value="ECO:0007669"/>
    <property type="project" value="UniProtKB-KW"/>
</dbReference>
<keyword evidence="6" id="KW-1185">Reference proteome</keyword>
<evidence type="ECO:0000313" key="5">
    <source>
        <dbReference type="EMBL" id="RFA37834.1"/>
    </source>
</evidence>
<comment type="caution">
    <text evidence="5">The sequence shown here is derived from an EMBL/GenBank/DDBJ whole genome shotgun (WGS) entry which is preliminary data.</text>
</comment>
<dbReference type="InterPro" id="IPR001173">
    <property type="entry name" value="Glyco_trans_2-like"/>
</dbReference>
<proteinExistence type="inferred from homology"/>
<dbReference type="EMBL" id="NFZW01000006">
    <property type="protein sequence ID" value="RFA37834.1"/>
    <property type="molecule type" value="Genomic_DNA"/>
</dbReference>
<evidence type="ECO:0000256" key="1">
    <source>
        <dbReference type="ARBA" id="ARBA00006739"/>
    </source>
</evidence>
<protein>
    <recommendedName>
        <fullName evidence="4">Glycosyltransferase 2-like domain-containing protein</fullName>
    </recommendedName>
</protein>
<gene>
    <name evidence="5" type="ORF">CAL65_07805</name>
</gene>
<evidence type="ECO:0000256" key="2">
    <source>
        <dbReference type="ARBA" id="ARBA00022676"/>
    </source>
</evidence>
<name>A0A3E0WXV1_9GAMM</name>
<dbReference type="Proteomes" id="UP000256763">
    <property type="component" value="Unassembled WGS sequence"/>
</dbReference>
<organism evidence="5 6">
    <name type="scientific">Alkalilimnicola ehrlichii</name>
    <dbReference type="NCBI Taxonomy" id="351052"/>
    <lineage>
        <taxon>Bacteria</taxon>
        <taxon>Pseudomonadati</taxon>
        <taxon>Pseudomonadota</taxon>
        <taxon>Gammaproteobacteria</taxon>
        <taxon>Chromatiales</taxon>
        <taxon>Ectothiorhodospiraceae</taxon>
        <taxon>Alkalilimnicola</taxon>
    </lineage>
</organism>
<accession>A0A3E0WXV1</accession>
<keyword evidence="2" id="KW-0328">Glycosyltransferase</keyword>
<dbReference type="Pfam" id="PF00535">
    <property type="entry name" value="Glycos_transf_2"/>
    <property type="match status" value="1"/>
</dbReference>
<dbReference type="InterPro" id="IPR050834">
    <property type="entry name" value="Glycosyltransf_2"/>
</dbReference>
<feature type="domain" description="Glycosyltransferase 2-like" evidence="4">
    <location>
        <begin position="12"/>
        <end position="171"/>
    </location>
</feature>
<dbReference type="AlphaFoldDB" id="A0A3E0WXV1"/>
<dbReference type="PANTHER" id="PTHR43685">
    <property type="entry name" value="GLYCOSYLTRANSFERASE"/>
    <property type="match status" value="1"/>
</dbReference>
<evidence type="ECO:0000256" key="3">
    <source>
        <dbReference type="ARBA" id="ARBA00022679"/>
    </source>
</evidence>
<evidence type="ECO:0000313" key="6">
    <source>
        <dbReference type="Proteomes" id="UP000256763"/>
    </source>
</evidence>
<dbReference type="PANTHER" id="PTHR43685:SF5">
    <property type="entry name" value="GLYCOSYLTRANSFERASE EPSE-RELATED"/>
    <property type="match status" value="1"/>
</dbReference>
<reference evidence="6" key="1">
    <citation type="submission" date="2017-05" db="EMBL/GenBank/DDBJ databases">
        <authorList>
            <person name="Sharma S."/>
            <person name="Sidhu C."/>
            <person name="Pinnaka A.K."/>
        </authorList>
    </citation>
    <scope>NUCLEOTIDE SEQUENCE [LARGE SCALE GENOMIC DNA]</scope>
    <source>
        <strain evidence="6">AK93</strain>
    </source>
</reference>
<keyword evidence="3" id="KW-0808">Transferase</keyword>
<dbReference type="InterPro" id="IPR029044">
    <property type="entry name" value="Nucleotide-diphossugar_trans"/>
</dbReference>